<sequence length="316" mass="35579">MAKATKEWLEKKHIKVMEWPRQSPDLNPVENLSRELKLQVAKRQLRNRKDLEMICKEEWTKIPPEMCANLGGCNQRRLSNLEEYTTSVTSYIGKCIEDVTVSKTITTCSNQKPWMTAEVHGLLKSRDSAFRAGDKAALRTARAKLSRAIREAKHMHAQRIHGHFQDSGDSRRMWQGVQAITNYKTPPSACDSDASLTDALNDFYARFETTTIVPVPKKSTVSCLNDYRPIALTPIVMKCFKRLIMRHNKTQLPPSLDPLQFAVGSAALNTPVLRKQNPAEAGPSLDATGAGTISEHMNTFLCNWILDFLTGRPQSV</sequence>
<dbReference type="PANTHER" id="PTHR47510:SF3">
    <property type="entry name" value="ENDO_EXONUCLEASE_PHOSPHATASE DOMAIN-CONTAINING PROTEIN"/>
    <property type="match status" value="1"/>
</dbReference>
<accession>A0AAE0RF78</accession>
<dbReference type="Proteomes" id="UP001274896">
    <property type="component" value="Unassembled WGS sequence"/>
</dbReference>
<name>A0AAE0RF78_9TELE</name>
<dbReference type="Gene3D" id="3.30.420.10">
    <property type="entry name" value="Ribonuclease H-like superfamily/Ribonuclease H"/>
    <property type="match status" value="1"/>
</dbReference>
<protein>
    <recommendedName>
        <fullName evidence="1">Tc1-like transposase DDE domain-containing protein</fullName>
    </recommendedName>
</protein>
<dbReference type="AlphaFoldDB" id="A0AAE0RF78"/>
<evidence type="ECO:0000259" key="1">
    <source>
        <dbReference type="Pfam" id="PF13358"/>
    </source>
</evidence>
<evidence type="ECO:0000313" key="3">
    <source>
        <dbReference type="Proteomes" id="UP001274896"/>
    </source>
</evidence>
<comment type="caution">
    <text evidence="2">The sequence shown here is derived from an EMBL/GenBank/DDBJ whole genome shotgun (WGS) entry which is preliminary data.</text>
</comment>
<gene>
    <name evidence="2" type="ORF">QTP70_012222</name>
</gene>
<dbReference type="InterPro" id="IPR038717">
    <property type="entry name" value="Tc1-like_DDE_dom"/>
</dbReference>
<reference evidence="2" key="1">
    <citation type="submission" date="2023-06" db="EMBL/GenBank/DDBJ databases">
        <title>Male Hemibagrus guttatus genome.</title>
        <authorList>
            <person name="Bian C."/>
        </authorList>
    </citation>
    <scope>NUCLEOTIDE SEQUENCE</scope>
    <source>
        <strain evidence="2">Male_cb2023</strain>
        <tissue evidence="2">Muscle</tissue>
    </source>
</reference>
<dbReference type="GO" id="GO:0003676">
    <property type="term" value="F:nucleic acid binding"/>
    <property type="evidence" value="ECO:0007669"/>
    <property type="project" value="InterPro"/>
</dbReference>
<dbReference type="InterPro" id="IPR036397">
    <property type="entry name" value="RNaseH_sf"/>
</dbReference>
<dbReference type="Pfam" id="PF13358">
    <property type="entry name" value="DDE_3"/>
    <property type="match status" value="1"/>
</dbReference>
<dbReference type="PANTHER" id="PTHR47510">
    <property type="entry name" value="REVERSE TRANSCRIPTASE DOMAIN-CONTAINING PROTEIN"/>
    <property type="match status" value="1"/>
</dbReference>
<proteinExistence type="predicted"/>
<dbReference type="EMBL" id="JAUCMX010000002">
    <property type="protein sequence ID" value="KAK3553811.1"/>
    <property type="molecule type" value="Genomic_DNA"/>
</dbReference>
<organism evidence="2 3">
    <name type="scientific">Hemibagrus guttatus</name>
    <dbReference type="NCBI Taxonomy" id="175788"/>
    <lineage>
        <taxon>Eukaryota</taxon>
        <taxon>Metazoa</taxon>
        <taxon>Chordata</taxon>
        <taxon>Craniata</taxon>
        <taxon>Vertebrata</taxon>
        <taxon>Euteleostomi</taxon>
        <taxon>Actinopterygii</taxon>
        <taxon>Neopterygii</taxon>
        <taxon>Teleostei</taxon>
        <taxon>Ostariophysi</taxon>
        <taxon>Siluriformes</taxon>
        <taxon>Bagridae</taxon>
        <taxon>Hemibagrus</taxon>
    </lineage>
</organism>
<evidence type="ECO:0000313" key="2">
    <source>
        <dbReference type="EMBL" id="KAK3553811.1"/>
    </source>
</evidence>
<feature type="domain" description="Tc1-like transposase DDE" evidence="1">
    <location>
        <begin position="2"/>
        <end position="51"/>
    </location>
</feature>
<keyword evidence="3" id="KW-1185">Reference proteome</keyword>